<dbReference type="GO" id="GO:0006233">
    <property type="term" value="P:dTDP biosynthetic process"/>
    <property type="evidence" value="ECO:0007669"/>
    <property type="project" value="TreeGrafter"/>
</dbReference>
<dbReference type="GO" id="GO:0006235">
    <property type="term" value="P:dTTP biosynthetic process"/>
    <property type="evidence" value="ECO:0007669"/>
    <property type="project" value="TreeGrafter"/>
</dbReference>
<sequence length="210" mass="23258">MGRLIVVEGLDGSGKQTLTRKMTVAAEARGLEVARLGFPRYGDSIFADLCQDALYGRLGDLSDSVHGTAMLFALDRRDAARHIRNMLRSNDLVILDRYVSSNAAYGSARLGGPEQDHGFPEWVRELEIDRFGVPVPDLQLLLATSVELSAERARSRAETDADRALDRFEADTSLQHRTGQMYRELAAAQYLSPWQVLAPDDVPDVRDLLG</sequence>
<dbReference type="RefSeq" id="WP_322097419.1">
    <property type="nucleotide sequence ID" value="NZ_WLYK01000001.1"/>
</dbReference>
<dbReference type="InterPro" id="IPR027417">
    <property type="entry name" value="P-loop_NTPase"/>
</dbReference>
<dbReference type="Gene3D" id="3.40.50.300">
    <property type="entry name" value="P-loop containing nucleotide triphosphate hydrolases"/>
    <property type="match status" value="1"/>
</dbReference>
<dbReference type="InterPro" id="IPR039430">
    <property type="entry name" value="Thymidylate_kin-like_dom"/>
</dbReference>
<keyword evidence="6" id="KW-0808">Transferase</keyword>
<evidence type="ECO:0000313" key="6">
    <source>
        <dbReference type="EMBL" id="MTD12966.1"/>
    </source>
</evidence>
<dbReference type="GO" id="GO:0004798">
    <property type="term" value="F:dTMP kinase activity"/>
    <property type="evidence" value="ECO:0007669"/>
    <property type="project" value="TreeGrafter"/>
</dbReference>
<evidence type="ECO:0000313" key="7">
    <source>
        <dbReference type="Proteomes" id="UP000460221"/>
    </source>
</evidence>
<dbReference type="AlphaFoldDB" id="A0A7K1FFW8"/>
<accession>A0A7K1FFW8</accession>
<feature type="domain" description="Thymidylate kinase-like" evidence="5">
    <location>
        <begin position="7"/>
        <end position="186"/>
    </location>
</feature>
<dbReference type="GO" id="GO:0005829">
    <property type="term" value="C:cytosol"/>
    <property type="evidence" value="ECO:0007669"/>
    <property type="project" value="TreeGrafter"/>
</dbReference>
<name>A0A7K1FFW8_9ACTN</name>
<evidence type="ECO:0000256" key="3">
    <source>
        <dbReference type="ARBA" id="ARBA00022741"/>
    </source>
</evidence>
<comment type="caution">
    <text evidence="6">The sequence shown here is derived from an EMBL/GenBank/DDBJ whole genome shotgun (WGS) entry which is preliminary data.</text>
</comment>
<reference evidence="6 7" key="1">
    <citation type="submission" date="2019-11" db="EMBL/GenBank/DDBJ databases">
        <authorList>
            <person name="Jiang L.-Q."/>
        </authorList>
    </citation>
    <scope>NUCLEOTIDE SEQUENCE [LARGE SCALE GENOMIC DNA]</scope>
    <source>
        <strain evidence="6 7">YIM 132087</strain>
    </source>
</reference>
<dbReference type="Pfam" id="PF02223">
    <property type="entry name" value="Thymidylate_kin"/>
    <property type="match status" value="1"/>
</dbReference>
<gene>
    <name evidence="6" type="ORF">GIS00_03275</name>
</gene>
<evidence type="ECO:0000259" key="5">
    <source>
        <dbReference type="Pfam" id="PF02223"/>
    </source>
</evidence>
<evidence type="ECO:0000256" key="2">
    <source>
        <dbReference type="ARBA" id="ARBA00017144"/>
    </source>
</evidence>
<dbReference type="PANTHER" id="PTHR10344:SF4">
    <property type="entry name" value="UMP-CMP KINASE 2, MITOCHONDRIAL"/>
    <property type="match status" value="1"/>
</dbReference>
<dbReference type="GO" id="GO:0006227">
    <property type="term" value="P:dUDP biosynthetic process"/>
    <property type="evidence" value="ECO:0007669"/>
    <property type="project" value="TreeGrafter"/>
</dbReference>
<dbReference type="Proteomes" id="UP000460221">
    <property type="component" value="Unassembled WGS sequence"/>
</dbReference>
<evidence type="ECO:0000256" key="1">
    <source>
        <dbReference type="ARBA" id="ARBA00009776"/>
    </source>
</evidence>
<evidence type="ECO:0000256" key="4">
    <source>
        <dbReference type="ARBA" id="ARBA00022840"/>
    </source>
</evidence>
<dbReference type="PANTHER" id="PTHR10344">
    <property type="entry name" value="THYMIDYLATE KINASE"/>
    <property type="match status" value="1"/>
</dbReference>
<dbReference type="SUPFAM" id="SSF52540">
    <property type="entry name" value="P-loop containing nucleoside triphosphate hydrolases"/>
    <property type="match status" value="1"/>
</dbReference>
<keyword evidence="4" id="KW-0067">ATP-binding</keyword>
<dbReference type="NCBIfam" id="NF005923">
    <property type="entry name" value="PRK07933.1"/>
    <property type="match status" value="1"/>
</dbReference>
<keyword evidence="3" id="KW-0547">Nucleotide-binding</keyword>
<dbReference type="GO" id="GO:0005524">
    <property type="term" value="F:ATP binding"/>
    <property type="evidence" value="ECO:0007669"/>
    <property type="project" value="UniProtKB-KW"/>
</dbReference>
<organism evidence="6 7">
    <name type="scientific">Nakamurella alba</name>
    <dbReference type="NCBI Taxonomy" id="2665158"/>
    <lineage>
        <taxon>Bacteria</taxon>
        <taxon>Bacillati</taxon>
        <taxon>Actinomycetota</taxon>
        <taxon>Actinomycetes</taxon>
        <taxon>Nakamurellales</taxon>
        <taxon>Nakamurellaceae</taxon>
        <taxon>Nakamurella</taxon>
    </lineage>
</organism>
<proteinExistence type="inferred from homology"/>
<protein>
    <recommendedName>
        <fullName evidence="2">Thymidylate kinase</fullName>
    </recommendedName>
</protein>
<comment type="similarity">
    <text evidence="1">Belongs to the thymidylate kinase family.</text>
</comment>
<keyword evidence="6" id="KW-0418">Kinase</keyword>
<dbReference type="CDD" id="cd01672">
    <property type="entry name" value="TMPK"/>
    <property type="match status" value="1"/>
</dbReference>
<keyword evidence="7" id="KW-1185">Reference proteome</keyword>
<dbReference type="EMBL" id="WLYK01000001">
    <property type="protein sequence ID" value="MTD12966.1"/>
    <property type="molecule type" value="Genomic_DNA"/>
</dbReference>